<name>A0AAD4YK70_PRUDU</name>
<evidence type="ECO:0000313" key="4">
    <source>
        <dbReference type="EMBL" id="KAI5313117.1"/>
    </source>
</evidence>
<dbReference type="InterPro" id="IPR025312">
    <property type="entry name" value="DUF4216"/>
</dbReference>
<sequence>MQQLLPVAIRSVLEKPARYAITRLCFFFNAICAKTVDVSKLDKLEEDVVVTLCLLEKYSPPSFFDIMVHLVVHLVREVRLCGPVYFRWMYPFERYMKVLKGYVQNRTRPEGCIAERYIAEEAVEFCTQHLSDVSTVGVPSSQKMGVSKPLSGCTNTEEVLPYIEQHMIHIKTAYPKFRKRTKWLQDKHNSTFIQWLRFKVQSELEEDNHGVSENLRWLAAGPNMAVPLYRSYLIKGIKFNIKAQYDVRTTQNSGVYLLAHTMQVASAKEKNPILSNMGFYGVIQEIWDLDYQKFTIPVFRCDWIDSSGLVVDELGFTLVDLSKIGHRNDQFVLASQVKQIFFVDDPMHRGWSVVLSMPNREYNDVIGDEVLGDVIIECEPFTRGMPNVDTFDELVDAIQASVKEVDYDFVAPKIKAGSIYEITHFHTGRNKPSHKIEPHVAQLFFNARTTFKELPTIQPHIPRHRFYLVDYTQLSTRIDKIDILTAFTSLKVKQFQGKIVLNSSVSTLIFSNPDIQELAAYKTIFNDSTHAIKMMPSSATQLMTPQHLEAIKKLSVQELNVLDPETHKDTPILCRAAITRFDTRNGWWYKACPSCFKQLRTAAHRDELLCPKHNNQIPLPWFKVSLVLEDSTDETNAIIIGRPAEQLFKISCNELAVQRGFTDQQQLPDAILQTRGQVKIFQLPFGSMRSDFNRNDLLIQAIFDDAMPLLEPIPQSSDKSLAAHDTENIGAQMVPPITPLLSKQILSASSTSSADASITEVTPISKKRYRDAVKRALFTFRPSKKPNRVKTSIKEKKNHEEISKQNSPN</sequence>
<organism evidence="4 5">
    <name type="scientific">Prunus dulcis</name>
    <name type="common">Almond</name>
    <name type="synonym">Amygdalus dulcis</name>
    <dbReference type="NCBI Taxonomy" id="3755"/>
    <lineage>
        <taxon>Eukaryota</taxon>
        <taxon>Viridiplantae</taxon>
        <taxon>Streptophyta</taxon>
        <taxon>Embryophyta</taxon>
        <taxon>Tracheophyta</taxon>
        <taxon>Spermatophyta</taxon>
        <taxon>Magnoliopsida</taxon>
        <taxon>eudicotyledons</taxon>
        <taxon>Gunneridae</taxon>
        <taxon>Pentapetalae</taxon>
        <taxon>rosids</taxon>
        <taxon>fabids</taxon>
        <taxon>Rosales</taxon>
        <taxon>Rosaceae</taxon>
        <taxon>Amygdaloideae</taxon>
        <taxon>Amygdaleae</taxon>
        <taxon>Prunus</taxon>
    </lineage>
</organism>
<evidence type="ECO:0008006" key="6">
    <source>
        <dbReference type="Google" id="ProtNLM"/>
    </source>
</evidence>
<dbReference type="PANTHER" id="PTHR48258">
    <property type="entry name" value="DUF4218 DOMAIN-CONTAINING PROTEIN-RELATED"/>
    <property type="match status" value="1"/>
</dbReference>
<dbReference type="AlphaFoldDB" id="A0AAD4YK70"/>
<protein>
    <recommendedName>
        <fullName evidence="6">Transposable element protein</fullName>
    </recommendedName>
</protein>
<evidence type="ECO:0000313" key="5">
    <source>
        <dbReference type="Proteomes" id="UP001054821"/>
    </source>
</evidence>
<feature type="region of interest" description="Disordered" evidence="1">
    <location>
        <begin position="780"/>
        <end position="809"/>
    </location>
</feature>
<feature type="compositionally biased region" description="Basic and acidic residues" evidence="1">
    <location>
        <begin position="792"/>
        <end position="803"/>
    </location>
</feature>
<dbReference type="EMBL" id="JAJFAZ020000008">
    <property type="protein sequence ID" value="KAI5313117.1"/>
    <property type="molecule type" value="Genomic_DNA"/>
</dbReference>
<accession>A0AAD4YK70</accession>
<comment type="caution">
    <text evidence="4">The sequence shown here is derived from an EMBL/GenBank/DDBJ whole genome shotgun (WGS) entry which is preliminary data.</text>
</comment>
<feature type="domain" description="DUF4218" evidence="3">
    <location>
        <begin position="31"/>
        <end position="136"/>
    </location>
</feature>
<dbReference type="SUPFAM" id="SSF50249">
    <property type="entry name" value="Nucleic acid-binding proteins"/>
    <property type="match status" value="1"/>
</dbReference>
<evidence type="ECO:0000259" key="2">
    <source>
        <dbReference type="Pfam" id="PF13952"/>
    </source>
</evidence>
<dbReference type="PANTHER" id="PTHR48258:SF9">
    <property type="entry name" value="OS01G0348150 PROTEIN"/>
    <property type="match status" value="1"/>
</dbReference>
<reference evidence="4 5" key="1">
    <citation type="journal article" date="2022" name="G3 (Bethesda)">
        <title>Whole-genome sequence and methylome profiling of the almond [Prunus dulcis (Mill.) D.A. Webb] cultivar 'Nonpareil'.</title>
        <authorList>
            <person name="D'Amico-Willman K.M."/>
            <person name="Ouma W.Z."/>
            <person name="Meulia T."/>
            <person name="Sideli G.M."/>
            <person name="Gradziel T.M."/>
            <person name="Fresnedo-Ramirez J."/>
        </authorList>
    </citation>
    <scope>NUCLEOTIDE SEQUENCE [LARGE SCALE GENOMIC DNA]</scope>
    <source>
        <strain evidence="4">Clone GOH B32 T37-40</strain>
    </source>
</reference>
<dbReference type="Pfam" id="PF13960">
    <property type="entry name" value="DUF4218"/>
    <property type="match status" value="1"/>
</dbReference>
<dbReference type="Gene3D" id="2.40.50.140">
    <property type="entry name" value="Nucleic acid-binding proteins"/>
    <property type="match status" value="2"/>
</dbReference>
<gene>
    <name evidence="4" type="ORF">L3X38_042291</name>
</gene>
<evidence type="ECO:0000256" key="1">
    <source>
        <dbReference type="SAM" id="MobiDB-lite"/>
    </source>
</evidence>
<keyword evidence="5" id="KW-1185">Reference proteome</keyword>
<evidence type="ECO:0000259" key="3">
    <source>
        <dbReference type="Pfam" id="PF13960"/>
    </source>
</evidence>
<feature type="domain" description="DUF4216" evidence="2">
    <location>
        <begin position="287"/>
        <end position="354"/>
    </location>
</feature>
<dbReference type="Proteomes" id="UP001054821">
    <property type="component" value="Chromosome 8"/>
</dbReference>
<dbReference type="InterPro" id="IPR012340">
    <property type="entry name" value="NA-bd_OB-fold"/>
</dbReference>
<dbReference type="Pfam" id="PF13952">
    <property type="entry name" value="DUF4216"/>
    <property type="match status" value="1"/>
</dbReference>
<dbReference type="InterPro" id="IPR025452">
    <property type="entry name" value="DUF4218"/>
</dbReference>
<proteinExistence type="predicted"/>